<dbReference type="GO" id="GO:0005576">
    <property type="term" value="C:extracellular region"/>
    <property type="evidence" value="ECO:0007669"/>
    <property type="project" value="UniProtKB-SubCell"/>
</dbReference>
<evidence type="ECO:0000256" key="3">
    <source>
        <dbReference type="ARBA" id="ARBA00004648"/>
    </source>
</evidence>
<dbReference type="Gene3D" id="1.20.1410.10">
    <property type="entry name" value="I/LWEQ domain"/>
    <property type="match status" value="1"/>
</dbReference>
<dbReference type="EMBL" id="EAAA01000835">
    <property type="status" value="NOT_ANNOTATED_CDS"/>
    <property type="molecule type" value="Genomic_DNA"/>
</dbReference>
<evidence type="ECO:0000256" key="8">
    <source>
        <dbReference type="ARBA" id="ARBA00022692"/>
    </source>
</evidence>
<name>H2XZ57_CIOIN</name>
<evidence type="ECO:0000256" key="12">
    <source>
        <dbReference type="SAM" id="Phobius"/>
    </source>
</evidence>
<dbReference type="GO" id="GO:0005783">
    <property type="term" value="C:endoplasmic reticulum"/>
    <property type="evidence" value="ECO:0000318"/>
    <property type="project" value="GO_Central"/>
</dbReference>
<reference evidence="13" key="4">
    <citation type="submission" date="2025-09" db="UniProtKB">
        <authorList>
            <consortium name="Ensembl"/>
        </authorList>
    </citation>
    <scope>IDENTIFICATION</scope>
</reference>
<dbReference type="OMA" id="HMEVIRE"/>
<keyword evidence="6" id="KW-1003">Cell membrane</keyword>
<dbReference type="InParanoid" id="H2XZ57"/>
<keyword evidence="11 12" id="KW-0472">Membrane</keyword>
<sequence length="229" mass="25496">METVVIVAVSILGVVFVASLVTLLIICRQKYRLCRRHHSILSDNDDDEGSSETVVRVGNNANENHIQSTITFDDGTIRHLLETEDWANDIHGLVPHCIAILKMCREVTEKLVALTLDRKQENVQSSDMAIIVGVAKRITPRVDDVISSIAPPLNPISLESKCSALIYSVQHLAILVRKAWQSTGSLEWIDIAFDTMADHMRIISSARYYPQVSQHNNKPDVDANAESSQ</sequence>
<dbReference type="InterPro" id="IPR029668">
    <property type="entry name" value="TMEM98"/>
</dbReference>
<dbReference type="PANTHER" id="PTHR32510">
    <property type="entry name" value="TRANSMEMBRANE PROTEIN 98"/>
    <property type="match status" value="1"/>
</dbReference>
<comment type="subcellular location">
    <subcellularLocation>
        <location evidence="1">Cell membrane</location>
        <topology evidence="1">Single-pass type II membrane protein</topology>
    </subcellularLocation>
    <subcellularLocation>
        <location evidence="3">Endoplasmic reticulum membrane</location>
        <topology evidence="3">Single-pass type II membrane protein</topology>
    </subcellularLocation>
    <subcellularLocation>
        <location evidence="2">Secreted</location>
        <location evidence="2">Extracellular exosome</location>
    </subcellularLocation>
</comment>
<dbReference type="PANTHER" id="PTHR32510:SF3">
    <property type="entry name" value="TRANSMEMBRANE PROTEIN 98"/>
    <property type="match status" value="1"/>
</dbReference>
<feature type="transmembrane region" description="Helical" evidence="12">
    <location>
        <begin position="6"/>
        <end position="27"/>
    </location>
</feature>
<dbReference type="Ensembl" id="ENSCINT00000032477.1">
    <property type="protein sequence ID" value="ENSCINP00000034941.1"/>
    <property type="gene ID" value="ENSCING00000023573.1"/>
</dbReference>
<evidence type="ECO:0000256" key="2">
    <source>
        <dbReference type="ARBA" id="ARBA00004550"/>
    </source>
</evidence>
<dbReference type="GO" id="GO:0005789">
    <property type="term" value="C:endoplasmic reticulum membrane"/>
    <property type="evidence" value="ECO:0007669"/>
    <property type="project" value="UniProtKB-SubCell"/>
</dbReference>
<evidence type="ECO:0000313" key="14">
    <source>
        <dbReference type="Proteomes" id="UP000008144"/>
    </source>
</evidence>
<dbReference type="GO" id="GO:0005886">
    <property type="term" value="C:plasma membrane"/>
    <property type="evidence" value="ECO:0007669"/>
    <property type="project" value="UniProtKB-SubCell"/>
</dbReference>
<dbReference type="AlphaFoldDB" id="H2XZ57"/>
<evidence type="ECO:0000256" key="7">
    <source>
        <dbReference type="ARBA" id="ARBA00022525"/>
    </source>
</evidence>
<evidence type="ECO:0000256" key="6">
    <source>
        <dbReference type="ARBA" id="ARBA00022475"/>
    </source>
</evidence>
<proteinExistence type="inferred from homology"/>
<keyword evidence="10 12" id="KW-1133">Transmembrane helix</keyword>
<keyword evidence="9" id="KW-0256">Endoplasmic reticulum</keyword>
<protein>
    <recommendedName>
        <fullName evidence="5">Transmembrane protein 98</fullName>
    </recommendedName>
</protein>
<accession>H2XZ57</accession>
<evidence type="ECO:0000256" key="11">
    <source>
        <dbReference type="ARBA" id="ARBA00023136"/>
    </source>
</evidence>
<reference evidence="13" key="3">
    <citation type="submission" date="2025-08" db="UniProtKB">
        <authorList>
            <consortium name="Ensembl"/>
        </authorList>
    </citation>
    <scope>IDENTIFICATION</scope>
</reference>
<comment type="similarity">
    <text evidence="4">Belongs to the TMEM98 family.</text>
</comment>
<evidence type="ECO:0000256" key="4">
    <source>
        <dbReference type="ARBA" id="ARBA00011024"/>
    </source>
</evidence>
<evidence type="ECO:0000256" key="5">
    <source>
        <dbReference type="ARBA" id="ARBA00014380"/>
    </source>
</evidence>
<keyword evidence="7" id="KW-0964">Secreted</keyword>
<dbReference type="Proteomes" id="UP000008144">
    <property type="component" value="Chromosome 11"/>
</dbReference>
<reference evidence="14" key="1">
    <citation type="journal article" date="2002" name="Science">
        <title>The draft genome of Ciona intestinalis: insights into chordate and vertebrate origins.</title>
        <authorList>
            <person name="Dehal P."/>
            <person name="Satou Y."/>
            <person name="Campbell R.K."/>
            <person name="Chapman J."/>
            <person name="Degnan B."/>
            <person name="De Tomaso A."/>
            <person name="Davidson B."/>
            <person name="Di Gregorio A."/>
            <person name="Gelpke M."/>
            <person name="Goodstein D.M."/>
            <person name="Harafuji N."/>
            <person name="Hastings K.E."/>
            <person name="Ho I."/>
            <person name="Hotta K."/>
            <person name="Huang W."/>
            <person name="Kawashima T."/>
            <person name="Lemaire P."/>
            <person name="Martinez D."/>
            <person name="Meinertzhagen I.A."/>
            <person name="Necula S."/>
            <person name="Nonaka M."/>
            <person name="Putnam N."/>
            <person name="Rash S."/>
            <person name="Saiga H."/>
            <person name="Satake M."/>
            <person name="Terry A."/>
            <person name="Yamada L."/>
            <person name="Wang H.G."/>
            <person name="Awazu S."/>
            <person name="Azumi K."/>
            <person name="Boore J."/>
            <person name="Branno M."/>
            <person name="Chin-Bow S."/>
            <person name="DeSantis R."/>
            <person name="Doyle S."/>
            <person name="Francino P."/>
            <person name="Keys D.N."/>
            <person name="Haga S."/>
            <person name="Hayashi H."/>
            <person name="Hino K."/>
            <person name="Imai K.S."/>
            <person name="Inaba K."/>
            <person name="Kano S."/>
            <person name="Kobayashi K."/>
            <person name="Kobayashi M."/>
            <person name="Lee B.I."/>
            <person name="Makabe K.W."/>
            <person name="Manohar C."/>
            <person name="Matassi G."/>
            <person name="Medina M."/>
            <person name="Mochizuki Y."/>
            <person name="Mount S."/>
            <person name="Morishita T."/>
            <person name="Miura S."/>
            <person name="Nakayama A."/>
            <person name="Nishizaka S."/>
            <person name="Nomoto H."/>
            <person name="Ohta F."/>
            <person name="Oishi K."/>
            <person name="Rigoutsos I."/>
            <person name="Sano M."/>
            <person name="Sasaki A."/>
            <person name="Sasakura Y."/>
            <person name="Shoguchi E."/>
            <person name="Shin-i T."/>
            <person name="Spagnuolo A."/>
            <person name="Stainier D."/>
            <person name="Suzuki M.M."/>
            <person name="Tassy O."/>
            <person name="Takatori N."/>
            <person name="Tokuoka M."/>
            <person name="Yagi K."/>
            <person name="Yoshizaki F."/>
            <person name="Wada S."/>
            <person name="Zhang C."/>
            <person name="Hyatt P.D."/>
            <person name="Larimer F."/>
            <person name="Detter C."/>
            <person name="Doggett N."/>
            <person name="Glavina T."/>
            <person name="Hawkins T."/>
            <person name="Richardson P."/>
            <person name="Lucas S."/>
            <person name="Kohara Y."/>
            <person name="Levine M."/>
            <person name="Satoh N."/>
            <person name="Rokhsar D.S."/>
        </authorList>
    </citation>
    <scope>NUCLEOTIDE SEQUENCE [LARGE SCALE GENOMIC DNA]</scope>
</reference>
<keyword evidence="8 12" id="KW-0812">Transmembrane</keyword>
<organism evidence="13 14">
    <name type="scientific">Ciona intestinalis</name>
    <name type="common">Transparent sea squirt</name>
    <name type="synonym">Ascidia intestinalis</name>
    <dbReference type="NCBI Taxonomy" id="7719"/>
    <lineage>
        <taxon>Eukaryota</taxon>
        <taxon>Metazoa</taxon>
        <taxon>Chordata</taxon>
        <taxon>Tunicata</taxon>
        <taxon>Ascidiacea</taxon>
        <taxon>Phlebobranchia</taxon>
        <taxon>Cionidae</taxon>
        <taxon>Ciona</taxon>
    </lineage>
</organism>
<evidence type="ECO:0000313" key="13">
    <source>
        <dbReference type="Ensembl" id="ENSCINP00000034941.1"/>
    </source>
</evidence>
<evidence type="ECO:0000256" key="9">
    <source>
        <dbReference type="ARBA" id="ARBA00022824"/>
    </source>
</evidence>
<keyword evidence="14" id="KW-1185">Reference proteome</keyword>
<evidence type="ECO:0000256" key="1">
    <source>
        <dbReference type="ARBA" id="ARBA00004401"/>
    </source>
</evidence>
<dbReference type="GeneTree" id="ENSGT00390000012062"/>
<reference evidence="13" key="2">
    <citation type="journal article" date="2008" name="Genome Biol.">
        <title>Improved genome assembly and evidence-based global gene model set for the chordate Ciona intestinalis: new insight into intron and operon populations.</title>
        <authorList>
            <person name="Satou Y."/>
            <person name="Mineta K."/>
            <person name="Ogasawara M."/>
            <person name="Sasakura Y."/>
            <person name="Shoguchi E."/>
            <person name="Ueno K."/>
            <person name="Yamada L."/>
            <person name="Matsumoto J."/>
            <person name="Wasserscheid J."/>
            <person name="Dewar K."/>
            <person name="Wiley G.B."/>
            <person name="Macmil S.L."/>
            <person name="Roe B.A."/>
            <person name="Zeller R.W."/>
            <person name="Hastings K.E."/>
            <person name="Lemaire P."/>
            <person name="Lindquist E."/>
            <person name="Endo T."/>
            <person name="Hotta K."/>
            <person name="Inaba K."/>
        </authorList>
    </citation>
    <scope>NUCLEOTIDE SEQUENCE [LARGE SCALE GENOMIC DNA]</scope>
    <source>
        <strain evidence="13">wild type</strain>
    </source>
</reference>
<evidence type="ECO:0000256" key="10">
    <source>
        <dbReference type="ARBA" id="ARBA00022989"/>
    </source>
</evidence>
<dbReference type="HOGENOM" id="CLU_084317_0_0_1"/>